<dbReference type="Proteomes" id="UP000315363">
    <property type="component" value="Unassembled WGS sequence"/>
</dbReference>
<dbReference type="EMBL" id="VHIF01000001">
    <property type="protein sequence ID" value="TQO38641.1"/>
    <property type="molecule type" value="Genomic_DNA"/>
</dbReference>
<evidence type="ECO:0000313" key="1">
    <source>
        <dbReference type="EMBL" id="TQO38641.1"/>
    </source>
</evidence>
<name>A0ABY3ADC6_9FLAO</name>
<accession>A0ABY3ADC6</accession>
<proteinExistence type="predicted"/>
<comment type="caution">
    <text evidence="1">The sequence shown here is derived from an EMBL/GenBank/DDBJ whole genome shotgun (WGS) entry which is preliminary data.</text>
</comment>
<keyword evidence="2" id="KW-1185">Reference proteome</keyword>
<evidence type="ECO:0008006" key="3">
    <source>
        <dbReference type="Google" id="ProtNLM"/>
    </source>
</evidence>
<sequence>MSYANAIGDSHLRCVVEMYFRPPSSLGLNLGMERWYEIAMYFISETQF</sequence>
<gene>
    <name evidence="1" type="ORF">GQ41_3301</name>
</gene>
<protein>
    <recommendedName>
        <fullName evidence="3">Aminoacyl-tRNA synthetase class II (D/K/N) domain-containing protein</fullName>
    </recommendedName>
</protein>
<evidence type="ECO:0000313" key="2">
    <source>
        <dbReference type="Proteomes" id="UP000315363"/>
    </source>
</evidence>
<reference evidence="1 2" key="1">
    <citation type="submission" date="2019-06" db="EMBL/GenBank/DDBJ databases">
        <title>A large-scale integrated study on North Sea by COGITO (Coastal Microbe Genomic &amp; Taxonomic Observatory).</title>
        <authorList>
            <person name="Teeling H."/>
        </authorList>
    </citation>
    <scope>NUCLEOTIDE SEQUENCE [LARGE SCALE GENOMIC DNA]</scope>
    <source>
        <strain evidence="1 2">MAR_2009_79</strain>
    </source>
</reference>
<organism evidence="1 2">
    <name type="scientific">Arenibacter algicola</name>
    <dbReference type="NCBI Taxonomy" id="616991"/>
    <lineage>
        <taxon>Bacteria</taxon>
        <taxon>Pseudomonadati</taxon>
        <taxon>Bacteroidota</taxon>
        <taxon>Flavobacteriia</taxon>
        <taxon>Flavobacteriales</taxon>
        <taxon>Flavobacteriaceae</taxon>
        <taxon>Arenibacter</taxon>
    </lineage>
</organism>